<evidence type="ECO:0000313" key="1">
    <source>
        <dbReference type="EMBL" id="GFQ68602.1"/>
    </source>
</evidence>
<gene>
    <name evidence="1" type="ORF">TNCT_429991</name>
</gene>
<comment type="caution">
    <text evidence="1">The sequence shown here is derived from an EMBL/GenBank/DDBJ whole genome shotgun (WGS) entry which is preliminary data.</text>
</comment>
<evidence type="ECO:0000313" key="2">
    <source>
        <dbReference type="Proteomes" id="UP000887116"/>
    </source>
</evidence>
<organism evidence="1 2">
    <name type="scientific">Trichonephila clavata</name>
    <name type="common">Joro spider</name>
    <name type="synonym">Nephila clavata</name>
    <dbReference type="NCBI Taxonomy" id="2740835"/>
    <lineage>
        <taxon>Eukaryota</taxon>
        <taxon>Metazoa</taxon>
        <taxon>Ecdysozoa</taxon>
        <taxon>Arthropoda</taxon>
        <taxon>Chelicerata</taxon>
        <taxon>Arachnida</taxon>
        <taxon>Araneae</taxon>
        <taxon>Araneomorphae</taxon>
        <taxon>Entelegynae</taxon>
        <taxon>Araneoidea</taxon>
        <taxon>Nephilidae</taxon>
        <taxon>Trichonephila</taxon>
    </lineage>
</organism>
<proteinExistence type="predicted"/>
<dbReference type="EMBL" id="BMAO01010654">
    <property type="protein sequence ID" value="GFQ68602.1"/>
    <property type="molecule type" value="Genomic_DNA"/>
</dbReference>
<dbReference type="Proteomes" id="UP000887116">
    <property type="component" value="Unassembled WGS sequence"/>
</dbReference>
<keyword evidence="2" id="KW-1185">Reference proteome</keyword>
<sequence length="90" mass="9576">MAAAIKLNKVPLIPRSAPFSSFLLVGVGIGNNREEGFLIPRQLVVNCESTSGRKLALLSVAMETRIQRGEESSFGRSAIFGAVSALKSTI</sequence>
<dbReference type="AlphaFoldDB" id="A0A8X6F2V9"/>
<dbReference type="OrthoDB" id="10427858at2759"/>
<name>A0A8X6F2V9_TRICU</name>
<accession>A0A8X6F2V9</accession>
<protein>
    <submittedName>
        <fullName evidence="1">Uncharacterized protein</fullName>
    </submittedName>
</protein>
<reference evidence="1" key="1">
    <citation type="submission" date="2020-07" db="EMBL/GenBank/DDBJ databases">
        <title>Multicomponent nature underlies the extraordinary mechanical properties of spider dragline silk.</title>
        <authorList>
            <person name="Kono N."/>
            <person name="Nakamura H."/>
            <person name="Mori M."/>
            <person name="Yoshida Y."/>
            <person name="Ohtoshi R."/>
            <person name="Malay A.D."/>
            <person name="Moran D.A.P."/>
            <person name="Tomita M."/>
            <person name="Numata K."/>
            <person name="Arakawa K."/>
        </authorList>
    </citation>
    <scope>NUCLEOTIDE SEQUENCE</scope>
</reference>